<reference evidence="2 3" key="1">
    <citation type="submission" date="2019-07" db="EMBL/GenBank/DDBJ databases">
        <title>Whole genome shotgun sequence of Cellulomonas xylanilytica NBRC 101102.</title>
        <authorList>
            <person name="Hosoyama A."/>
            <person name="Uohara A."/>
            <person name="Ohji S."/>
            <person name="Ichikawa N."/>
        </authorList>
    </citation>
    <scope>NUCLEOTIDE SEQUENCE [LARGE SCALE GENOMIC DNA]</scope>
    <source>
        <strain evidence="2 3">NBRC 101102</strain>
    </source>
</reference>
<gene>
    <name evidence="2" type="ORF">CXY01_39030</name>
</gene>
<keyword evidence="3" id="KW-1185">Reference proteome</keyword>
<evidence type="ECO:0000256" key="1">
    <source>
        <dbReference type="ARBA" id="ARBA00005564"/>
    </source>
</evidence>
<comment type="caution">
    <text evidence="2">The sequence shown here is derived from an EMBL/GenBank/DDBJ whole genome shotgun (WGS) entry which is preliminary data.</text>
</comment>
<dbReference type="EMBL" id="BJUB01000015">
    <property type="protein sequence ID" value="GEK23383.1"/>
    <property type="molecule type" value="Genomic_DNA"/>
</dbReference>
<evidence type="ECO:0000313" key="3">
    <source>
        <dbReference type="Proteomes" id="UP000321118"/>
    </source>
</evidence>
<dbReference type="SUPFAM" id="SSF51004">
    <property type="entry name" value="C-terminal (heme d1) domain of cytochrome cd1-nitrite reductase"/>
    <property type="match status" value="1"/>
</dbReference>
<dbReference type="GO" id="GO:0017057">
    <property type="term" value="F:6-phosphogluconolactonase activity"/>
    <property type="evidence" value="ECO:0007669"/>
    <property type="project" value="TreeGrafter"/>
</dbReference>
<dbReference type="InterPro" id="IPR015943">
    <property type="entry name" value="WD40/YVTN_repeat-like_dom_sf"/>
</dbReference>
<dbReference type="PANTHER" id="PTHR30344">
    <property type="entry name" value="6-PHOSPHOGLUCONOLACTONASE-RELATED"/>
    <property type="match status" value="1"/>
</dbReference>
<accession>A0A510V950</accession>
<proteinExistence type="inferred from homology"/>
<dbReference type="InterPro" id="IPR019405">
    <property type="entry name" value="Lactonase_7-beta_prop"/>
</dbReference>
<name>A0A510V950_9CELL</name>
<sequence>MRGCAGARVRECRSVRRAVGSGTVSAQQTPLWIGTYPVAGAGTPVGRGEGIWRVDLDPATGALSNARQVVETPSPSFLALRKTAGGSVLYAANEQTDGTVSAFDVVGDSLVHRATVPSGGADPCHLQLDVDGDTLLVANYSSGTLGVLPLDEDGGFATQGPAQVLGHVGAGPDEDRQESPHAHFVALDPSGAFVLVVDLGTDEIRRYRREDGRLVEDGIAAVLPAGKGPRHVAFGADGRFAYVVGELDVTVRVLAWDRGVGTVVQTVPATTVPARERRLPSHVVRDGDQLLVGVRASDVLARFTIRPDGLLDPVADHPLPGAWPRHLDVVDGWTVVAEQVSSGLAVLDGDGAVVSTLALPSPTCVLPA</sequence>
<dbReference type="InterPro" id="IPR050282">
    <property type="entry name" value="Cycloisomerase_2"/>
</dbReference>
<evidence type="ECO:0000313" key="2">
    <source>
        <dbReference type="EMBL" id="GEK23383.1"/>
    </source>
</evidence>
<organism evidence="2 3">
    <name type="scientific">Cellulomonas xylanilytica</name>
    <dbReference type="NCBI Taxonomy" id="233583"/>
    <lineage>
        <taxon>Bacteria</taxon>
        <taxon>Bacillati</taxon>
        <taxon>Actinomycetota</taxon>
        <taxon>Actinomycetes</taxon>
        <taxon>Micrococcales</taxon>
        <taxon>Cellulomonadaceae</taxon>
        <taxon>Cellulomonas</taxon>
    </lineage>
</organism>
<dbReference type="AlphaFoldDB" id="A0A510V950"/>
<dbReference type="Pfam" id="PF10282">
    <property type="entry name" value="Lactonase"/>
    <property type="match status" value="1"/>
</dbReference>
<evidence type="ECO:0008006" key="4">
    <source>
        <dbReference type="Google" id="ProtNLM"/>
    </source>
</evidence>
<dbReference type="Proteomes" id="UP000321118">
    <property type="component" value="Unassembled WGS sequence"/>
</dbReference>
<dbReference type="OrthoDB" id="9790815at2"/>
<protein>
    <recommendedName>
        <fullName evidence="4">6-phosphogluconolactonase</fullName>
    </recommendedName>
</protein>
<comment type="similarity">
    <text evidence="1">Belongs to the cycloisomerase 2 family.</text>
</comment>
<dbReference type="PANTHER" id="PTHR30344:SF1">
    <property type="entry name" value="6-PHOSPHOGLUCONOLACTONASE"/>
    <property type="match status" value="1"/>
</dbReference>
<dbReference type="Gene3D" id="2.130.10.10">
    <property type="entry name" value="YVTN repeat-like/Quinoprotein amine dehydrogenase"/>
    <property type="match status" value="1"/>
</dbReference>
<dbReference type="InterPro" id="IPR011048">
    <property type="entry name" value="Haem_d1_sf"/>
</dbReference>